<dbReference type="AlphaFoldDB" id="A0A1I0CXX5"/>
<dbReference type="RefSeq" id="WP_093328731.1">
    <property type="nucleotide sequence ID" value="NZ_AP027363.1"/>
</dbReference>
<dbReference type="OrthoDB" id="9768696at2"/>
<keyword evidence="6" id="KW-1185">Reference proteome</keyword>
<keyword evidence="1" id="KW-0547">Nucleotide-binding</keyword>
<keyword evidence="2" id="KW-0378">Hydrolase</keyword>
<accession>A0A1I0CXX5</accession>
<dbReference type="NCBIfam" id="TIGR00724">
    <property type="entry name" value="urea_amlyse_rel"/>
    <property type="match status" value="1"/>
</dbReference>
<evidence type="ECO:0000256" key="2">
    <source>
        <dbReference type="ARBA" id="ARBA00022801"/>
    </source>
</evidence>
<feature type="domain" description="Carboxyltransferase" evidence="4">
    <location>
        <begin position="25"/>
        <end position="301"/>
    </location>
</feature>
<dbReference type="GO" id="GO:0016787">
    <property type="term" value="F:hydrolase activity"/>
    <property type="evidence" value="ECO:0007669"/>
    <property type="project" value="UniProtKB-KW"/>
</dbReference>
<reference evidence="5 6" key="1">
    <citation type="submission" date="2016-10" db="EMBL/GenBank/DDBJ databases">
        <authorList>
            <person name="de Groot N.N."/>
        </authorList>
    </citation>
    <scope>NUCLEOTIDE SEQUENCE [LARGE SCALE GENOMIC DNA]</scope>
    <source>
        <strain evidence="5 6">DSM 19706</strain>
    </source>
</reference>
<evidence type="ECO:0000256" key="3">
    <source>
        <dbReference type="ARBA" id="ARBA00022840"/>
    </source>
</evidence>
<dbReference type="InterPro" id="IPR003778">
    <property type="entry name" value="CT_A_B"/>
</dbReference>
<dbReference type="InterPro" id="IPR052708">
    <property type="entry name" value="PxpC"/>
</dbReference>
<evidence type="ECO:0000256" key="1">
    <source>
        <dbReference type="ARBA" id="ARBA00022741"/>
    </source>
</evidence>
<dbReference type="STRING" id="349064.SAMN05660429_01372"/>
<dbReference type="InterPro" id="IPR029000">
    <property type="entry name" value="Cyclophilin-like_dom_sf"/>
</dbReference>
<dbReference type="EMBL" id="FOHK01000005">
    <property type="protein sequence ID" value="SET24630.1"/>
    <property type="molecule type" value="Genomic_DNA"/>
</dbReference>
<evidence type="ECO:0000313" key="6">
    <source>
        <dbReference type="Proteomes" id="UP000199308"/>
    </source>
</evidence>
<keyword evidence="3" id="KW-0067">ATP-binding</keyword>
<dbReference type="Pfam" id="PF02626">
    <property type="entry name" value="CT_A_B"/>
    <property type="match status" value="1"/>
</dbReference>
<dbReference type="GO" id="GO:0005524">
    <property type="term" value="F:ATP binding"/>
    <property type="evidence" value="ECO:0007669"/>
    <property type="project" value="UniProtKB-KW"/>
</dbReference>
<gene>
    <name evidence="5" type="ORF">SAMN05660429_01372</name>
</gene>
<dbReference type="PANTHER" id="PTHR43309">
    <property type="entry name" value="5-OXOPROLINASE SUBUNIT C"/>
    <property type="match status" value="1"/>
</dbReference>
<organism evidence="5 6">
    <name type="scientific">Thalassotalea agarivorans</name>
    <name type="common">Thalassomonas agarivorans</name>
    <dbReference type="NCBI Taxonomy" id="349064"/>
    <lineage>
        <taxon>Bacteria</taxon>
        <taxon>Pseudomonadati</taxon>
        <taxon>Pseudomonadota</taxon>
        <taxon>Gammaproteobacteria</taxon>
        <taxon>Alteromonadales</taxon>
        <taxon>Colwelliaceae</taxon>
        <taxon>Thalassotalea</taxon>
    </lineage>
</organism>
<protein>
    <submittedName>
        <fullName evidence="5">Biotin-dependent carboxylase uncharacterized domain-containing protein</fullName>
    </submittedName>
</protein>
<dbReference type="Proteomes" id="UP000199308">
    <property type="component" value="Unassembled WGS sequence"/>
</dbReference>
<evidence type="ECO:0000259" key="4">
    <source>
        <dbReference type="SMART" id="SM00797"/>
    </source>
</evidence>
<dbReference type="Gene3D" id="2.40.100.10">
    <property type="entry name" value="Cyclophilin-like"/>
    <property type="match status" value="1"/>
</dbReference>
<name>A0A1I0CXX5_THASX</name>
<proteinExistence type="predicted"/>
<dbReference type="SMART" id="SM00797">
    <property type="entry name" value="AHS2"/>
    <property type="match status" value="1"/>
</dbReference>
<evidence type="ECO:0000313" key="5">
    <source>
        <dbReference type="EMBL" id="SET24630.1"/>
    </source>
</evidence>
<dbReference type="SUPFAM" id="SSF50891">
    <property type="entry name" value="Cyclophilin-like"/>
    <property type="match status" value="1"/>
</dbReference>
<dbReference type="PANTHER" id="PTHR43309:SF4">
    <property type="entry name" value="CARBOXYLTRANSFERASE DOMAIN-CONTAINING PROTEIN"/>
    <property type="match status" value="1"/>
</dbReference>
<sequence length="312" mass="33793">MTQLRIDNAGMLSLIQDLGRFGQSHLGLTTGGPADKFAFVVANRLLQNDDNAAAIEVAVGGFSFTALHPMHISVTGANVQVSVNGKNVSMWQTIALSKHDQVSLGYASEGVRSYIAFSGGLSLTKSFTSVSTVPREKVGGIDGKPLKVGQLLTLGKQQAIKEQKLAEAFRPQYRSSAELRVIEGYQVEQFSAQERAKFYSETYTVSELCDRMGYRLTGAKVSHDIRQMFSEGIALGAIQIPADGQPIVLLNDRQTIGGYPKLGSVFSLDLSGLMQLATGATVSFTPITIEQAHNALHLARYRMQHLTLETIV</sequence>